<dbReference type="InterPro" id="IPR002867">
    <property type="entry name" value="IBR_dom"/>
</dbReference>
<dbReference type="InterPro" id="IPR044066">
    <property type="entry name" value="TRIAD_supradom"/>
</dbReference>
<dbReference type="InterPro" id="IPR051628">
    <property type="entry name" value="LUBAC_E3_Ligases"/>
</dbReference>
<keyword evidence="4" id="KW-0677">Repeat</keyword>
<keyword evidence="5" id="KW-0863">Zinc-finger</keyword>
<evidence type="ECO:0000256" key="3">
    <source>
        <dbReference type="ARBA" id="ARBA00022723"/>
    </source>
</evidence>
<dbReference type="Gene3D" id="1.20.120.1750">
    <property type="match status" value="1"/>
</dbReference>
<keyword evidence="2" id="KW-0808">Transferase</keyword>
<feature type="domain" description="RING-type" evidence="10">
    <location>
        <begin position="316"/>
        <end position="543"/>
    </location>
</feature>
<dbReference type="AlphaFoldDB" id="A0AAJ0MUQ8"/>
<evidence type="ECO:0000259" key="10">
    <source>
        <dbReference type="PROSITE" id="PS51873"/>
    </source>
</evidence>
<evidence type="ECO:0000256" key="5">
    <source>
        <dbReference type="ARBA" id="ARBA00022771"/>
    </source>
</evidence>
<evidence type="ECO:0000256" key="2">
    <source>
        <dbReference type="ARBA" id="ARBA00022679"/>
    </source>
</evidence>
<evidence type="ECO:0000313" key="12">
    <source>
        <dbReference type="Proteomes" id="UP001285908"/>
    </source>
</evidence>
<dbReference type="GO" id="GO:0004842">
    <property type="term" value="F:ubiquitin-protein transferase activity"/>
    <property type="evidence" value="ECO:0007669"/>
    <property type="project" value="TreeGrafter"/>
</dbReference>
<dbReference type="Pfam" id="PF01485">
    <property type="entry name" value="IBR"/>
    <property type="match status" value="1"/>
</dbReference>
<feature type="region of interest" description="Disordered" evidence="8">
    <location>
        <begin position="641"/>
        <end position="696"/>
    </location>
</feature>
<protein>
    <recommendedName>
        <fullName evidence="10">RING-type domain-containing protein</fullName>
    </recommendedName>
</protein>
<keyword evidence="12" id="KW-1185">Reference proteome</keyword>
<name>A0AAJ0MUQ8_9PEZI</name>
<keyword evidence="9" id="KW-1133">Transmembrane helix</keyword>
<feature type="region of interest" description="Disordered" evidence="8">
    <location>
        <begin position="551"/>
        <end position="610"/>
    </location>
</feature>
<dbReference type="InterPro" id="IPR018957">
    <property type="entry name" value="Znf_C3HC4_RING-type"/>
</dbReference>
<keyword evidence="7" id="KW-0862">Zinc</keyword>
<dbReference type="FunFam" id="3.30.40.10:FF:001252">
    <property type="entry name" value="Uncharacterized protein"/>
    <property type="match status" value="1"/>
</dbReference>
<dbReference type="Pfam" id="PF00097">
    <property type="entry name" value="zf-C3HC4"/>
    <property type="match status" value="1"/>
</dbReference>
<feature type="compositionally biased region" description="Acidic residues" evidence="8">
    <location>
        <begin position="551"/>
        <end position="606"/>
    </location>
</feature>
<evidence type="ECO:0000256" key="8">
    <source>
        <dbReference type="SAM" id="MobiDB-lite"/>
    </source>
</evidence>
<feature type="transmembrane region" description="Helical" evidence="9">
    <location>
        <begin position="819"/>
        <end position="838"/>
    </location>
</feature>
<keyword evidence="3" id="KW-0479">Metal-binding</keyword>
<dbReference type="GO" id="GO:0043161">
    <property type="term" value="P:proteasome-mediated ubiquitin-dependent protein catabolic process"/>
    <property type="evidence" value="ECO:0007669"/>
    <property type="project" value="TreeGrafter"/>
</dbReference>
<proteinExistence type="predicted"/>
<reference evidence="11 12" key="1">
    <citation type="journal article" date="2023" name="Mol. Phylogenet. Evol.">
        <title>Genome-scale phylogeny and comparative genomics of the fungal order Sordariales.</title>
        <authorList>
            <person name="Hensen N."/>
            <person name="Bonometti L."/>
            <person name="Westerberg I."/>
            <person name="Brannstrom I.O."/>
            <person name="Guillou S."/>
            <person name="Cros-Aarteil S."/>
            <person name="Calhoun S."/>
            <person name="Haridas S."/>
            <person name="Kuo A."/>
            <person name="Mondo S."/>
            <person name="Pangilinan J."/>
            <person name="Riley R."/>
            <person name="LaButti K."/>
            <person name="Andreopoulos B."/>
            <person name="Lipzen A."/>
            <person name="Chen C."/>
            <person name="Yan M."/>
            <person name="Daum C."/>
            <person name="Ng V."/>
            <person name="Clum A."/>
            <person name="Steindorff A."/>
            <person name="Ohm R.A."/>
            <person name="Martin F."/>
            <person name="Silar P."/>
            <person name="Natvig D.O."/>
            <person name="Lalanne C."/>
            <person name="Gautier V."/>
            <person name="Ament-Velasquez S.L."/>
            <person name="Kruys A."/>
            <person name="Hutchinson M.I."/>
            <person name="Powell A.J."/>
            <person name="Barry K."/>
            <person name="Miller A.N."/>
            <person name="Grigoriev I.V."/>
            <person name="Debuchy R."/>
            <person name="Gladieux P."/>
            <person name="Hiltunen Thoren M."/>
            <person name="Johannesson H."/>
        </authorList>
    </citation>
    <scope>NUCLEOTIDE SEQUENCE [LARGE SCALE GENOMIC DNA]</scope>
    <source>
        <strain evidence="11 12">FGSC 10403</strain>
    </source>
</reference>
<keyword evidence="6" id="KW-0833">Ubl conjugation pathway</keyword>
<evidence type="ECO:0000256" key="9">
    <source>
        <dbReference type="SAM" id="Phobius"/>
    </source>
</evidence>
<dbReference type="PANTHER" id="PTHR22770">
    <property type="entry name" value="UBIQUITIN CONJUGATING ENZYME 7 INTERACTING PROTEIN-RELATED"/>
    <property type="match status" value="1"/>
</dbReference>
<organism evidence="11 12">
    <name type="scientific">Neurospora hispaniola</name>
    <dbReference type="NCBI Taxonomy" id="588809"/>
    <lineage>
        <taxon>Eukaryota</taxon>
        <taxon>Fungi</taxon>
        <taxon>Dikarya</taxon>
        <taxon>Ascomycota</taxon>
        <taxon>Pezizomycotina</taxon>
        <taxon>Sordariomycetes</taxon>
        <taxon>Sordariomycetidae</taxon>
        <taxon>Sordariales</taxon>
        <taxon>Sordariaceae</taxon>
        <taxon>Neurospora</taxon>
    </lineage>
</organism>
<dbReference type="GO" id="GO:0008270">
    <property type="term" value="F:zinc ion binding"/>
    <property type="evidence" value="ECO:0007669"/>
    <property type="project" value="UniProtKB-KW"/>
</dbReference>
<evidence type="ECO:0000313" key="11">
    <source>
        <dbReference type="EMBL" id="KAK3497859.1"/>
    </source>
</evidence>
<sequence>MSEKSPSRRPGQGSLERFSSTVTENNSKDYMSGSPTMENRQISGVSVTFGPGMEVYEVKPEMAHLPYYKAESKRVNVYWGRQFLKYTIKMNQDPSSLLTIHTLFLSGEIKVRGKLVTTQYFSSGPGSGTLELLELPPSVLLAEITSEIPPELLRGAQWTTKQPKFIDSCALRAVLLLFTKLGPLKEQEVETLPTMMRVSALFQNENDARRAVEVLNQSPLPLDPQQMLMARLEYEMVFKGPEKWVQNILEQLLSKASFARNTHQMKLVQSLDDEPHFSLSGESREVLVEAMEWVRQFPVYDQIHEDRLSPGGFITADECCVICGDTAESPVITQCKHVYCGNCFHNLCSSTFSIGSWRNRVVCQAPKPSSTSTVLDNSICGRTLGLPEIQTMVKTNSFERLLTASFKSYVQGRPHRLQNCPTTDCDYVYVVPEPNDNLVTAPHITCPHCLVDICTRCQKGHAARGMTCLEFQDHLAHGEHSMALAKAEQGIQDCPKCTIPLVKVQGCNHVTCPVCHTHLCWLCLEMFEGEDAAERVYRHLVVMHERIFDEGDEDEYDEYEDDLDDDDFDEDLGDDDDDDDEDLDDDHDDDDGDDGGDDDDNIDWEQEYGFGGPEAAPVLVHLVQRLLRLYRQAFGQLRREQRQAEEQRRNMGNAADPNLIEEGQGEQADTGQENDRDNSEDADANGNNAASQEDIEVEDEKVALPLQGAPEAIDQEVWLERVAALENIRLFRRMVWLERELFEEQRVQPHQQERRNWEEVVQPPRLWRDWEEIVQPPPQQRMDWEEIDVIVPDIVYDFDFFVWLCFFIVGFLCKSIQQLALFALYVYLSVILAIFSLAEMAAAGLVAFLLRVVFAVFVVLPLVALGAIPIGISTVQLEELDLEVG</sequence>
<comment type="caution">
    <text evidence="11">The sequence shown here is derived from an EMBL/GenBank/DDBJ whole genome shotgun (WGS) entry which is preliminary data.</text>
</comment>
<dbReference type="Pfam" id="PF22191">
    <property type="entry name" value="IBR_1"/>
    <property type="match status" value="1"/>
</dbReference>
<accession>A0AAJ0MUQ8</accession>
<dbReference type="GO" id="GO:0000151">
    <property type="term" value="C:ubiquitin ligase complex"/>
    <property type="evidence" value="ECO:0007669"/>
    <property type="project" value="TreeGrafter"/>
</dbReference>
<dbReference type="GO" id="GO:0097039">
    <property type="term" value="P:protein linear polyubiquitination"/>
    <property type="evidence" value="ECO:0007669"/>
    <property type="project" value="TreeGrafter"/>
</dbReference>
<evidence type="ECO:0000256" key="4">
    <source>
        <dbReference type="ARBA" id="ARBA00022737"/>
    </source>
</evidence>
<feature type="region of interest" description="Disordered" evidence="8">
    <location>
        <begin position="1"/>
        <end position="38"/>
    </location>
</feature>
<dbReference type="Proteomes" id="UP001285908">
    <property type="component" value="Unassembled WGS sequence"/>
</dbReference>
<evidence type="ECO:0000256" key="7">
    <source>
        <dbReference type="ARBA" id="ARBA00022833"/>
    </source>
</evidence>
<dbReference type="EMBL" id="JAULSX010000002">
    <property type="protein sequence ID" value="KAK3497859.1"/>
    <property type="molecule type" value="Genomic_DNA"/>
</dbReference>
<dbReference type="RefSeq" id="XP_062696123.1">
    <property type="nucleotide sequence ID" value="XM_062842040.1"/>
</dbReference>
<keyword evidence="9" id="KW-0812">Transmembrane</keyword>
<evidence type="ECO:0000256" key="1">
    <source>
        <dbReference type="ARBA" id="ARBA00004906"/>
    </source>
</evidence>
<dbReference type="InterPro" id="IPR016024">
    <property type="entry name" value="ARM-type_fold"/>
</dbReference>
<dbReference type="CDD" id="cd20335">
    <property type="entry name" value="BRcat_RBR"/>
    <property type="match status" value="1"/>
</dbReference>
<dbReference type="PROSITE" id="PS51873">
    <property type="entry name" value="TRIAD"/>
    <property type="match status" value="1"/>
</dbReference>
<dbReference type="PANTHER" id="PTHR22770:SF13">
    <property type="entry name" value="RING-TYPE DOMAIN-CONTAINING PROTEIN"/>
    <property type="match status" value="1"/>
</dbReference>
<dbReference type="InterPro" id="IPR013083">
    <property type="entry name" value="Znf_RING/FYVE/PHD"/>
</dbReference>
<feature type="transmembrane region" description="Helical" evidence="9">
    <location>
        <begin position="844"/>
        <end position="868"/>
    </location>
</feature>
<dbReference type="SUPFAM" id="SSF48371">
    <property type="entry name" value="ARM repeat"/>
    <property type="match status" value="1"/>
</dbReference>
<dbReference type="SUPFAM" id="SSF57850">
    <property type="entry name" value="RING/U-box"/>
    <property type="match status" value="2"/>
</dbReference>
<evidence type="ECO:0000256" key="6">
    <source>
        <dbReference type="ARBA" id="ARBA00022786"/>
    </source>
</evidence>
<dbReference type="Gene3D" id="3.30.40.10">
    <property type="entry name" value="Zinc/RING finger domain, C3HC4 (zinc finger)"/>
    <property type="match status" value="1"/>
</dbReference>
<dbReference type="GO" id="GO:0043130">
    <property type="term" value="F:ubiquitin binding"/>
    <property type="evidence" value="ECO:0007669"/>
    <property type="project" value="TreeGrafter"/>
</dbReference>
<keyword evidence="9" id="KW-0472">Membrane</keyword>
<comment type="pathway">
    <text evidence="1">Protein modification; protein ubiquitination.</text>
</comment>
<feature type="compositionally biased region" description="Polar residues" evidence="8">
    <location>
        <begin position="17"/>
        <end position="38"/>
    </location>
</feature>
<dbReference type="CDD" id="cd22585">
    <property type="entry name" value="Rcat_RBR_DEAH12-like"/>
    <property type="match status" value="1"/>
</dbReference>
<gene>
    <name evidence="11" type="ORF">B0T23DRAFT_95232</name>
</gene>
<dbReference type="GeneID" id="87879662"/>